<proteinExistence type="predicted"/>
<protein>
    <submittedName>
        <fullName evidence="2">Uncharacterized protein</fullName>
    </submittedName>
</protein>
<feature type="compositionally biased region" description="Low complexity" evidence="1">
    <location>
        <begin position="192"/>
        <end position="203"/>
    </location>
</feature>
<sequence length="400" mass="41818">MHAQRPAPGRDVGDDLVQAVLVGQEGGELVDHDEQARQRAGRGGIVDVTGPARPEGALAVAHLRPQAVEGPVGALPVEVGDEAHGVRQDQQGVERGAALEVDEEHGDLLGRVRGGQRRDPGDEQLALAAAGRSRDDRVRAVRDQVDGDGSRVPDADDGRQAAGRGRARARLRRQVGEGHPRGEGCPGRREAAPAGELGELGGQALRLVERDELEAHAARAGEPRRPGLGPVIVVEGARGGRRVRDARLGALRGGARGEDARGPGGPDVQHRAARGGERLDPVGGGQHDLPRGDPHADAGGSRLGCADGVGLRLAQVRGVRESREPVPRGAGRTRHDAEVVGRERVHELHDDAAEHGRDHGGRAAEPEAPGRGDEDGGVGDPADGIRPPERGMLRRRDPAG</sequence>
<dbReference type="AlphaFoldDB" id="A0A251XW56"/>
<accession>A0A251XW56</accession>
<evidence type="ECO:0000313" key="2">
    <source>
        <dbReference type="EMBL" id="OUE09705.1"/>
    </source>
</evidence>
<feature type="compositionally biased region" description="Basic and acidic residues" evidence="1">
    <location>
        <begin position="174"/>
        <end position="191"/>
    </location>
</feature>
<dbReference type="EMBL" id="MDHJ01000001">
    <property type="protein sequence ID" value="OUE09705.1"/>
    <property type="molecule type" value="Genomic_DNA"/>
</dbReference>
<feature type="region of interest" description="Disordered" evidence="1">
    <location>
        <begin position="25"/>
        <end position="50"/>
    </location>
</feature>
<feature type="compositionally biased region" description="Basic and acidic residues" evidence="1">
    <location>
        <begin position="386"/>
        <end position="400"/>
    </location>
</feature>
<feature type="region of interest" description="Disordered" evidence="1">
    <location>
        <begin position="248"/>
        <end position="400"/>
    </location>
</feature>
<feature type="compositionally biased region" description="Basic and acidic residues" evidence="1">
    <location>
        <begin position="268"/>
        <end position="280"/>
    </location>
</feature>
<dbReference type="Proteomes" id="UP000195106">
    <property type="component" value="Unassembled WGS sequence"/>
</dbReference>
<comment type="caution">
    <text evidence="2">The sequence shown here is derived from an EMBL/GenBank/DDBJ whole genome shotgun (WGS) entry which is preliminary data.</text>
</comment>
<evidence type="ECO:0000313" key="3">
    <source>
        <dbReference type="Proteomes" id="UP000195106"/>
    </source>
</evidence>
<name>A0A251XW56_9MICO</name>
<feature type="compositionally biased region" description="Basic and acidic residues" evidence="1">
    <location>
        <begin position="333"/>
        <end position="374"/>
    </location>
</feature>
<reference evidence="2 3" key="1">
    <citation type="submission" date="2016-08" db="EMBL/GenBank/DDBJ databases">
        <title>Genome sequence of Clavibacter michiganensis spp. strain CASJ009.</title>
        <authorList>
            <person name="Thapa S.P."/>
            <person name="Coaker G."/>
        </authorList>
    </citation>
    <scope>NUCLEOTIDE SEQUENCE [LARGE SCALE GENOMIC DNA]</scope>
    <source>
        <strain evidence="2">CASJ009</strain>
    </source>
</reference>
<evidence type="ECO:0000256" key="1">
    <source>
        <dbReference type="SAM" id="MobiDB-lite"/>
    </source>
</evidence>
<gene>
    <name evidence="2" type="ORF">CMsap09_12220</name>
</gene>
<feature type="compositionally biased region" description="Basic and acidic residues" evidence="1">
    <location>
        <begin position="106"/>
        <end position="121"/>
    </location>
</feature>
<organism evidence="2 3">
    <name type="scientific">Clavibacter michiganensis</name>
    <dbReference type="NCBI Taxonomy" id="28447"/>
    <lineage>
        <taxon>Bacteria</taxon>
        <taxon>Bacillati</taxon>
        <taxon>Actinomycetota</taxon>
        <taxon>Actinomycetes</taxon>
        <taxon>Micrococcales</taxon>
        <taxon>Microbacteriaceae</taxon>
        <taxon>Clavibacter</taxon>
    </lineage>
</organism>
<feature type="compositionally biased region" description="Basic and acidic residues" evidence="1">
    <location>
        <begin position="132"/>
        <end position="159"/>
    </location>
</feature>
<feature type="region of interest" description="Disordered" evidence="1">
    <location>
        <begin position="84"/>
        <end position="203"/>
    </location>
</feature>